<accession>A0AAQ4D207</accession>
<evidence type="ECO:0008006" key="6">
    <source>
        <dbReference type="Google" id="ProtNLM"/>
    </source>
</evidence>
<evidence type="ECO:0000313" key="5">
    <source>
        <dbReference type="Proteomes" id="UP001321473"/>
    </source>
</evidence>
<proteinExistence type="predicted"/>
<dbReference type="EMBL" id="JARKHS020036195">
    <property type="protein sequence ID" value="KAK8756497.1"/>
    <property type="molecule type" value="Genomic_DNA"/>
</dbReference>
<keyword evidence="2" id="KW-1133">Transmembrane helix</keyword>
<reference evidence="4 5" key="1">
    <citation type="journal article" date="2023" name="Arcadia Sci">
        <title>De novo assembly of a long-read Amblyomma americanum tick genome.</title>
        <authorList>
            <person name="Chou S."/>
            <person name="Poskanzer K.E."/>
            <person name="Rollins M."/>
            <person name="Thuy-Boun P.S."/>
        </authorList>
    </citation>
    <scope>NUCLEOTIDE SEQUENCE [LARGE SCALE GENOMIC DNA]</scope>
    <source>
        <strain evidence="4">F_SG_1</strain>
        <tissue evidence="4">Salivary glands</tissue>
    </source>
</reference>
<sequence length="155" mass="16767">MLDCLRQLAAWWILPAVFSSKVFDKKVRRHPIASAKSVSQPQKLNTDGAQAPYDYNPLEVVQQGLSLGKGIIAAIIIGVLLAVIGIIVCCVCMCKACAGKKEVHTVVYTGNPNQPPPQHQQWPPGAQPTTPPQAYCQPPVPPYHPGPGNGQQHKF</sequence>
<comment type="caution">
    <text evidence="4">The sequence shown here is derived from an EMBL/GenBank/DDBJ whole genome shotgun (WGS) entry which is preliminary data.</text>
</comment>
<protein>
    <recommendedName>
        <fullName evidence="6">Cysteine and tyrosine-rich protein 1</fullName>
    </recommendedName>
</protein>
<keyword evidence="2" id="KW-0812">Transmembrane</keyword>
<evidence type="ECO:0000256" key="2">
    <source>
        <dbReference type="SAM" id="Phobius"/>
    </source>
</evidence>
<dbReference type="AlphaFoldDB" id="A0AAQ4D207"/>
<feature type="region of interest" description="Disordered" evidence="1">
    <location>
        <begin position="111"/>
        <end position="155"/>
    </location>
</feature>
<feature type="transmembrane region" description="Helical" evidence="2">
    <location>
        <begin position="71"/>
        <end position="94"/>
    </location>
</feature>
<feature type="chain" id="PRO_5042928528" description="Cysteine and tyrosine-rich protein 1" evidence="3">
    <location>
        <begin position="20"/>
        <end position="155"/>
    </location>
</feature>
<organism evidence="4 5">
    <name type="scientific">Amblyomma americanum</name>
    <name type="common">Lone star tick</name>
    <dbReference type="NCBI Taxonomy" id="6943"/>
    <lineage>
        <taxon>Eukaryota</taxon>
        <taxon>Metazoa</taxon>
        <taxon>Ecdysozoa</taxon>
        <taxon>Arthropoda</taxon>
        <taxon>Chelicerata</taxon>
        <taxon>Arachnida</taxon>
        <taxon>Acari</taxon>
        <taxon>Parasitiformes</taxon>
        <taxon>Ixodida</taxon>
        <taxon>Ixodoidea</taxon>
        <taxon>Ixodidae</taxon>
        <taxon>Amblyomminae</taxon>
        <taxon>Amblyomma</taxon>
    </lineage>
</organism>
<keyword evidence="5" id="KW-1185">Reference proteome</keyword>
<dbReference type="Proteomes" id="UP001321473">
    <property type="component" value="Unassembled WGS sequence"/>
</dbReference>
<evidence type="ECO:0000313" key="4">
    <source>
        <dbReference type="EMBL" id="KAK8756497.1"/>
    </source>
</evidence>
<keyword evidence="3" id="KW-0732">Signal</keyword>
<name>A0AAQ4D207_AMBAM</name>
<keyword evidence="2" id="KW-0472">Membrane</keyword>
<evidence type="ECO:0000256" key="1">
    <source>
        <dbReference type="SAM" id="MobiDB-lite"/>
    </source>
</evidence>
<gene>
    <name evidence="4" type="ORF">V5799_000807</name>
</gene>
<evidence type="ECO:0000256" key="3">
    <source>
        <dbReference type="SAM" id="SignalP"/>
    </source>
</evidence>
<feature type="signal peptide" evidence="3">
    <location>
        <begin position="1"/>
        <end position="19"/>
    </location>
</feature>